<gene>
    <name evidence="4" type="ORF">C1I99_05195</name>
</gene>
<dbReference type="OrthoDB" id="9805171at2"/>
<dbReference type="Proteomes" id="UP000248749">
    <property type="component" value="Unassembled WGS sequence"/>
</dbReference>
<proteinExistence type="predicted"/>
<keyword evidence="1 4" id="KW-0489">Methyltransferase</keyword>
<dbReference type="RefSeq" id="WP_111132998.1">
    <property type="nucleotide sequence ID" value="NZ_POUB01000019.1"/>
</dbReference>
<name>A0A2W2EAG4_9ACTN</name>
<evidence type="ECO:0000256" key="2">
    <source>
        <dbReference type="ARBA" id="ARBA00022679"/>
    </source>
</evidence>
<evidence type="ECO:0000259" key="3">
    <source>
        <dbReference type="Pfam" id="PF13649"/>
    </source>
</evidence>
<keyword evidence="5" id="KW-1185">Reference proteome</keyword>
<dbReference type="PANTHER" id="PTHR43861:SF1">
    <property type="entry name" value="TRANS-ACONITATE 2-METHYLTRANSFERASE"/>
    <property type="match status" value="1"/>
</dbReference>
<dbReference type="Pfam" id="PF13649">
    <property type="entry name" value="Methyltransf_25"/>
    <property type="match status" value="1"/>
</dbReference>
<keyword evidence="2 4" id="KW-0808">Transferase</keyword>
<dbReference type="CDD" id="cd02440">
    <property type="entry name" value="AdoMet_MTases"/>
    <property type="match status" value="1"/>
</dbReference>
<evidence type="ECO:0000256" key="1">
    <source>
        <dbReference type="ARBA" id="ARBA00022603"/>
    </source>
</evidence>
<dbReference type="GO" id="GO:0008168">
    <property type="term" value="F:methyltransferase activity"/>
    <property type="evidence" value="ECO:0007669"/>
    <property type="project" value="UniProtKB-KW"/>
</dbReference>
<dbReference type="PANTHER" id="PTHR43861">
    <property type="entry name" value="TRANS-ACONITATE 2-METHYLTRANSFERASE-RELATED"/>
    <property type="match status" value="1"/>
</dbReference>
<sequence>MTEVDFLDDTRTSYDAFAAEYAEQFRDELDGNTWDRAFLAAFAEVVRAAGGGPVADIGCGPGRVTHHLHGLGLDVFGIDLSPGMLAQARRSHPQLRFSEGSMTDLHLPDGGLSGIVAWYSVIHVPDELLPATFAGFHRALAPGGHLALAFQVGDEPLHLTEALGHPVDLTFHRRQPDRVAALLTAAGLEVRARLVREPEAYAGRVERTAQAYLLARRPAAG</sequence>
<dbReference type="Gene3D" id="3.40.50.150">
    <property type="entry name" value="Vaccinia Virus protein VP39"/>
    <property type="match status" value="1"/>
</dbReference>
<dbReference type="InterPro" id="IPR029063">
    <property type="entry name" value="SAM-dependent_MTases_sf"/>
</dbReference>
<dbReference type="AlphaFoldDB" id="A0A2W2EAG4"/>
<accession>A0A2W2EAG4</accession>
<organism evidence="4 5">
    <name type="scientific">Micromonospora deserti</name>
    <dbReference type="NCBI Taxonomy" id="2070366"/>
    <lineage>
        <taxon>Bacteria</taxon>
        <taxon>Bacillati</taxon>
        <taxon>Actinomycetota</taxon>
        <taxon>Actinomycetes</taxon>
        <taxon>Micromonosporales</taxon>
        <taxon>Micromonosporaceae</taxon>
        <taxon>Micromonospora</taxon>
    </lineage>
</organism>
<dbReference type="GO" id="GO:0032259">
    <property type="term" value="P:methylation"/>
    <property type="evidence" value="ECO:0007669"/>
    <property type="project" value="UniProtKB-KW"/>
</dbReference>
<comment type="caution">
    <text evidence="4">The sequence shown here is derived from an EMBL/GenBank/DDBJ whole genome shotgun (WGS) entry which is preliminary data.</text>
</comment>
<dbReference type="InterPro" id="IPR041698">
    <property type="entry name" value="Methyltransf_25"/>
</dbReference>
<feature type="domain" description="Methyltransferase" evidence="3">
    <location>
        <begin position="54"/>
        <end position="144"/>
    </location>
</feature>
<dbReference type="SUPFAM" id="SSF53335">
    <property type="entry name" value="S-adenosyl-L-methionine-dependent methyltransferases"/>
    <property type="match status" value="1"/>
</dbReference>
<dbReference type="EMBL" id="POUB01000019">
    <property type="protein sequence ID" value="PZG01824.1"/>
    <property type="molecule type" value="Genomic_DNA"/>
</dbReference>
<evidence type="ECO:0000313" key="4">
    <source>
        <dbReference type="EMBL" id="PZG01824.1"/>
    </source>
</evidence>
<protein>
    <submittedName>
        <fullName evidence="4">SAM-dependent methyltransferase</fullName>
    </submittedName>
</protein>
<evidence type="ECO:0000313" key="5">
    <source>
        <dbReference type="Proteomes" id="UP000248749"/>
    </source>
</evidence>
<reference evidence="4 5" key="1">
    <citation type="submission" date="2018-01" db="EMBL/GenBank/DDBJ databases">
        <title>Draft genome sequence of Salinispora sp. 13K206.</title>
        <authorList>
            <person name="Sahin N."/>
            <person name="Saygin H."/>
            <person name="Ay H."/>
        </authorList>
    </citation>
    <scope>NUCLEOTIDE SEQUENCE [LARGE SCALE GENOMIC DNA]</scope>
    <source>
        <strain evidence="4 5">13K206</strain>
    </source>
</reference>